<dbReference type="Gene3D" id="3.40.1090.10">
    <property type="entry name" value="Cytosolic phospholipase A2 catalytic domain"/>
    <property type="match status" value="1"/>
</dbReference>
<proteinExistence type="predicted"/>
<accession>A0ABT8ZSR1</accession>
<dbReference type="Proteomes" id="UP001176471">
    <property type="component" value="Unassembled WGS sequence"/>
</dbReference>
<evidence type="ECO:0000256" key="3">
    <source>
        <dbReference type="ARBA" id="ARBA00023098"/>
    </source>
</evidence>
<reference evidence="6" key="1">
    <citation type="submission" date="2023-07" db="EMBL/GenBank/DDBJ databases">
        <title>Bacterial whole genome sequence for Sphingobium sp. HBC34.</title>
        <authorList>
            <person name="Le V."/>
            <person name="Ko S.-R."/>
            <person name="Ahn C.-Y."/>
            <person name="Oh H.-M."/>
        </authorList>
    </citation>
    <scope>NUCLEOTIDE SEQUENCE</scope>
    <source>
        <strain evidence="6">HBC34</strain>
    </source>
</reference>
<dbReference type="InterPro" id="IPR016035">
    <property type="entry name" value="Acyl_Trfase/lysoPLipase"/>
</dbReference>
<dbReference type="Pfam" id="PF01734">
    <property type="entry name" value="Patatin"/>
    <property type="match status" value="1"/>
</dbReference>
<feature type="active site" description="Proton acceptor" evidence="4">
    <location>
        <position position="195"/>
    </location>
</feature>
<gene>
    <name evidence="6" type="ORF">Q4610_21280</name>
</gene>
<dbReference type="EMBL" id="JAUQOM010000043">
    <property type="protein sequence ID" value="MDO7837568.1"/>
    <property type="molecule type" value="Genomic_DNA"/>
</dbReference>
<evidence type="ECO:0000259" key="5">
    <source>
        <dbReference type="PROSITE" id="PS51635"/>
    </source>
</evidence>
<organism evidence="6 7">
    <name type="scientific">Sphingobium cyanobacteriorum</name>
    <dbReference type="NCBI Taxonomy" id="3063954"/>
    <lineage>
        <taxon>Bacteria</taxon>
        <taxon>Pseudomonadati</taxon>
        <taxon>Pseudomonadota</taxon>
        <taxon>Alphaproteobacteria</taxon>
        <taxon>Sphingomonadales</taxon>
        <taxon>Sphingomonadaceae</taxon>
        <taxon>Sphingobium</taxon>
    </lineage>
</organism>
<dbReference type="PROSITE" id="PS51635">
    <property type="entry name" value="PNPLA"/>
    <property type="match status" value="1"/>
</dbReference>
<feature type="short sequence motif" description="DGA/G" evidence="4">
    <location>
        <begin position="195"/>
        <end position="197"/>
    </location>
</feature>
<dbReference type="CDD" id="cd07199">
    <property type="entry name" value="Pat17_PNPLA8_PNPLA9_like"/>
    <property type="match status" value="1"/>
</dbReference>
<dbReference type="SUPFAM" id="SSF52151">
    <property type="entry name" value="FabD/lysophospholipase-like"/>
    <property type="match status" value="1"/>
</dbReference>
<feature type="short sequence motif" description="GXSXG" evidence="4">
    <location>
        <begin position="63"/>
        <end position="67"/>
    </location>
</feature>
<keyword evidence="2 4" id="KW-0442">Lipid degradation</keyword>
<keyword evidence="1 4" id="KW-0378">Hydrolase</keyword>
<dbReference type="PANTHER" id="PTHR24185">
    <property type="entry name" value="CALCIUM-INDEPENDENT PHOSPHOLIPASE A2-GAMMA"/>
    <property type="match status" value="1"/>
</dbReference>
<evidence type="ECO:0000313" key="7">
    <source>
        <dbReference type="Proteomes" id="UP001176471"/>
    </source>
</evidence>
<keyword evidence="7" id="KW-1185">Reference proteome</keyword>
<evidence type="ECO:0000256" key="2">
    <source>
        <dbReference type="ARBA" id="ARBA00022963"/>
    </source>
</evidence>
<dbReference type="RefSeq" id="WP_304537791.1">
    <property type="nucleotide sequence ID" value="NZ_JAUQOM010000043.1"/>
</dbReference>
<evidence type="ECO:0000256" key="4">
    <source>
        <dbReference type="PROSITE-ProRule" id="PRU01161"/>
    </source>
</evidence>
<comment type="caution">
    <text evidence="6">The sequence shown here is derived from an EMBL/GenBank/DDBJ whole genome shotgun (WGS) entry which is preliminary data.</text>
</comment>
<name>A0ABT8ZSR1_9SPHN</name>
<sequence length="324" mass="35249">MAKAPPREKDQLSSGDSKKDEARFPILSLDGGGAKGFYTLGVLREIEAMTGRLICETFRLIFGTSTGSIIAALLALGHKVDDIHKLYCKHVPAIMRARTSSGKSAALAKLAHEVLGDTRFEAFKTGVGIVATNWDNERPMIFKAEAAQAHGRRASFVPGFGVTIAEAVKASCSAYPFFEKTELRTSRGDRVVLIDGGFCANNPTLYAIADAMDALGQPRTALRVVSIGVGEYPPRKRLSSSLASMLVSVRLLQKTLEVNTASMEQLRTLIYADVATVRINDAFDQPELATDMFEYDLDKLSLLRQRGAESFAARESALRELLEA</sequence>
<feature type="short sequence motif" description="GXGXXG" evidence="4">
    <location>
        <begin position="31"/>
        <end position="36"/>
    </location>
</feature>
<dbReference type="PANTHER" id="PTHR24185:SF1">
    <property type="entry name" value="CALCIUM-INDEPENDENT PHOSPHOLIPASE A2-GAMMA"/>
    <property type="match status" value="1"/>
</dbReference>
<evidence type="ECO:0000256" key="1">
    <source>
        <dbReference type="ARBA" id="ARBA00022801"/>
    </source>
</evidence>
<dbReference type="InterPro" id="IPR002641">
    <property type="entry name" value="PNPLA_dom"/>
</dbReference>
<feature type="active site" description="Nucleophile" evidence="4">
    <location>
        <position position="65"/>
    </location>
</feature>
<feature type="domain" description="PNPLA" evidence="5">
    <location>
        <begin position="27"/>
        <end position="208"/>
    </location>
</feature>
<protein>
    <submittedName>
        <fullName evidence="6">Patatin-like phospholipase family protein</fullName>
    </submittedName>
</protein>
<keyword evidence="3 4" id="KW-0443">Lipid metabolism</keyword>
<evidence type="ECO:0000313" key="6">
    <source>
        <dbReference type="EMBL" id="MDO7837568.1"/>
    </source>
</evidence>